<dbReference type="SMART" id="SM00332">
    <property type="entry name" value="PP2Cc"/>
    <property type="match status" value="1"/>
</dbReference>
<dbReference type="CDD" id="cd00167">
    <property type="entry name" value="SANT"/>
    <property type="match status" value="1"/>
</dbReference>
<dbReference type="PROSITE" id="PS50090">
    <property type="entry name" value="MYB_LIKE"/>
    <property type="match status" value="1"/>
</dbReference>
<keyword evidence="3" id="KW-0964">Secreted</keyword>
<feature type="domain" description="PPM-type phosphatase" evidence="10">
    <location>
        <begin position="1092"/>
        <end position="1430"/>
    </location>
</feature>
<evidence type="ECO:0000256" key="2">
    <source>
        <dbReference type="ARBA" id="ARBA00022512"/>
    </source>
</evidence>
<dbReference type="PROSITE" id="PS51746">
    <property type="entry name" value="PPM_2"/>
    <property type="match status" value="1"/>
</dbReference>
<protein>
    <recommendedName>
        <fullName evidence="13">PPM-type phosphatase domain-containing protein</fullName>
    </recommendedName>
</protein>
<evidence type="ECO:0000256" key="4">
    <source>
        <dbReference type="ARBA" id="ARBA00022729"/>
    </source>
</evidence>
<keyword evidence="5" id="KW-0325">Glycoprotein</keyword>
<name>A9VCF6_MONBE</name>
<feature type="domain" description="Myb-like" evidence="8">
    <location>
        <begin position="807"/>
        <end position="857"/>
    </location>
</feature>
<evidence type="ECO:0008006" key="13">
    <source>
        <dbReference type="Google" id="ProtNLM"/>
    </source>
</evidence>
<dbReference type="InterPro" id="IPR001932">
    <property type="entry name" value="PPM-type_phosphatase-like_dom"/>
</dbReference>
<comment type="subcellular location">
    <subcellularLocation>
        <location evidence="1">Secreted</location>
        <location evidence="1">Cell wall</location>
    </subcellularLocation>
</comment>
<keyword evidence="12" id="KW-1185">Reference proteome</keyword>
<reference evidence="11 12" key="1">
    <citation type="journal article" date="2008" name="Nature">
        <title>The genome of the choanoflagellate Monosiga brevicollis and the origin of metazoans.</title>
        <authorList>
            <consortium name="JGI Sequencing"/>
            <person name="King N."/>
            <person name="Westbrook M.J."/>
            <person name="Young S.L."/>
            <person name="Kuo A."/>
            <person name="Abedin M."/>
            <person name="Chapman J."/>
            <person name="Fairclough S."/>
            <person name="Hellsten U."/>
            <person name="Isogai Y."/>
            <person name="Letunic I."/>
            <person name="Marr M."/>
            <person name="Pincus D."/>
            <person name="Putnam N."/>
            <person name="Rokas A."/>
            <person name="Wright K.J."/>
            <person name="Zuzow R."/>
            <person name="Dirks W."/>
            <person name="Good M."/>
            <person name="Goodstein D."/>
            <person name="Lemons D."/>
            <person name="Li W."/>
            <person name="Lyons J.B."/>
            <person name="Morris A."/>
            <person name="Nichols S."/>
            <person name="Richter D.J."/>
            <person name="Salamov A."/>
            <person name="Bork P."/>
            <person name="Lim W.A."/>
            <person name="Manning G."/>
            <person name="Miller W.T."/>
            <person name="McGinnis W."/>
            <person name="Shapiro H."/>
            <person name="Tjian R."/>
            <person name="Grigoriev I.V."/>
            <person name="Rokhsar D."/>
        </authorList>
    </citation>
    <scope>NUCLEOTIDE SEQUENCE [LARGE SCALE GENOMIC DNA]</scope>
    <source>
        <strain evidence="12">MX1 / ATCC 50154</strain>
    </source>
</reference>
<evidence type="ECO:0000313" key="12">
    <source>
        <dbReference type="Proteomes" id="UP000001357"/>
    </source>
</evidence>
<dbReference type="Gene3D" id="1.10.10.60">
    <property type="entry name" value="Homeodomain-like"/>
    <property type="match status" value="1"/>
</dbReference>
<dbReference type="InParanoid" id="A9VCF6"/>
<evidence type="ECO:0000256" key="5">
    <source>
        <dbReference type="ARBA" id="ARBA00023180"/>
    </source>
</evidence>
<evidence type="ECO:0000256" key="1">
    <source>
        <dbReference type="ARBA" id="ARBA00004191"/>
    </source>
</evidence>
<dbReference type="InterPro" id="IPR051648">
    <property type="entry name" value="CWI-Assembly_Regulator"/>
</dbReference>
<dbReference type="CDD" id="cd00143">
    <property type="entry name" value="PP2Cc"/>
    <property type="match status" value="1"/>
</dbReference>
<sequence length="1430" mass="154701">MAVVALVGVERAGAVREHAALWSDAAGDLWMESAQVHGATACFLNGVDVGVVLGHMRQLIVDMGGQPAEPKPEPQPASMLEPGAGMNLNECGDLVIHGRRVLLNDLDVLGDLGALQAAVTEMQPTMAFPTDLSPTPCVPSHATSMETTVSSDVLGHLYLNSSTTRQIRINGVDFLGALQDLQRAVAQLQAATTPQPSTTLATSTSTTLATSTSTTLATTTSTTLATSTSTTLATSTSTTLATSTSTTLATSTSTTLATSTSTTLATTTSTTLATSTSTTLATSTSTTLATATSTTVTHPASSTTAQSAPTTSGVPIIYAGDVGCNLSSVPAGVTNITGSLRLYNCGDSLTAADLHIFNNLARVDGSVIIYNNDALTNIDALGRLASVGDRIQIYHNNLLANVNGLGSVTKTNVLYFTMNPALANMDGLNELTDVTDYFMVGANAALTNLDGLRSLNSVHGYLYFTCRPIVAAPFSPKSPSPSIRPFVVAKPLDTGLMTVTEAAAAMQSPCSHMVLWHRIDDERKEVETMRQDVQALQAMVVAQTAQLTMSKSSEDDEDQFTAALDEQRNRSRELQARVNKAELARDDLQHRVNQLNDLLDKERKANANLRSRMLQAESTGSLDSLAMPNLSVRAGSGTGMLTLQHINRIAALEQENRTLKRAARKVAPANDVSLSQDDLNEMRHLRKNLAVACADVARLTVELDQLRETGISGTHDAKRGDDKKRMQTQIDQQQQQIERLRQLLTDSDQRLQTALMVMQSMQEQACIKISVKKETVHTREQKNSGKFVPVSRSEENSSVTWFTDERTKNVKDGPFVPSEDRILLQAQMQHGNDWIEVAKMLPGRTDEAIRLRWQELSSVLMPRANERSFGSDVEEAAPISPRSPRSPGRAAEQQRSTKFVYEQASSSRPDEGRHEYTHARRPTEPMYETADVIDCPPRATEITPLMAEQSHESNGGALPLPTDVHGNDVMLQDEQVAILRATLGTEMQLRGGTFLSASWPAVHLAPLRFAWQIEDELHTCQTQVQAVKLEGNAVANCINSEFPLPAGSPNLHCKFVQVAPQVLELDEYAIQITLDRSRMATFVQPGPDASNDAASATPAAGGRPNASVNQDSYFLTSGRLAGVGRFSLAAVFDGHSPGGERASQCAADTLNKIVGAAVRREADRLPELVANHRLELWEHVAHEPDTLLKAIFKRLHTAIIDDYAQWPAEYEYTQGGQLHRFARLDHPKWGQCIVRHDGHTSPLDYGTTAAIALLLHLSDDRMMFACAHAGDSLVALARCNQPLKADGLDLGYVTRRHNLHSADERERVASVLGQRGHVTEDHYLAIDDEADLRAHQVQISKSLGHKQLSAYGVSFEPDCYVRVLDADETFAILVVSDGITDGLKRDVILDVLARTATAQEAAQQLCDDAHANNMLAVNSSDDCTAVLLCL</sequence>
<organism evidence="11 12">
    <name type="scientific">Monosiga brevicollis</name>
    <name type="common">Choanoflagellate</name>
    <dbReference type="NCBI Taxonomy" id="81824"/>
    <lineage>
        <taxon>Eukaryota</taxon>
        <taxon>Choanoflagellata</taxon>
        <taxon>Craspedida</taxon>
        <taxon>Salpingoecidae</taxon>
        <taxon>Monosiga</taxon>
    </lineage>
</organism>
<dbReference type="SMART" id="SM00717">
    <property type="entry name" value="SANT"/>
    <property type="match status" value="1"/>
</dbReference>
<dbReference type="RefSeq" id="XP_001750427.1">
    <property type="nucleotide sequence ID" value="XM_001750375.1"/>
</dbReference>
<evidence type="ECO:0000259" key="9">
    <source>
        <dbReference type="PROSITE" id="PS51294"/>
    </source>
</evidence>
<dbReference type="PROSITE" id="PS51294">
    <property type="entry name" value="HTH_MYB"/>
    <property type="match status" value="1"/>
</dbReference>
<dbReference type="KEGG" id="mbr:MONBRDRAFT_12489"/>
<dbReference type="Proteomes" id="UP000001357">
    <property type="component" value="Unassembled WGS sequence"/>
</dbReference>
<dbReference type="STRING" id="81824.A9VCF6"/>
<accession>A9VCF6</accession>
<evidence type="ECO:0000256" key="3">
    <source>
        <dbReference type="ARBA" id="ARBA00022525"/>
    </source>
</evidence>
<dbReference type="SUPFAM" id="SSF81606">
    <property type="entry name" value="PP2C-like"/>
    <property type="match status" value="1"/>
</dbReference>
<feature type="region of interest" description="Disordered" evidence="7">
    <location>
        <begin position="1083"/>
        <end position="1107"/>
    </location>
</feature>
<feature type="coiled-coil region" evidence="6">
    <location>
        <begin position="689"/>
        <end position="750"/>
    </location>
</feature>
<dbReference type="InterPro" id="IPR036457">
    <property type="entry name" value="PPM-type-like_dom_sf"/>
</dbReference>
<dbReference type="SUPFAM" id="SSF52058">
    <property type="entry name" value="L domain-like"/>
    <property type="match status" value="1"/>
</dbReference>
<dbReference type="InterPro" id="IPR009057">
    <property type="entry name" value="Homeodomain-like_sf"/>
</dbReference>
<feature type="compositionally biased region" description="Low complexity" evidence="7">
    <location>
        <begin position="876"/>
        <end position="891"/>
    </location>
</feature>
<feature type="coiled-coil region" evidence="6">
    <location>
        <begin position="519"/>
        <end position="619"/>
    </location>
</feature>
<evidence type="ECO:0000256" key="7">
    <source>
        <dbReference type="SAM" id="MobiDB-lite"/>
    </source>
</evidence>
<dbReference type="PANTHER" id="PTHR31018">
    <property type="entry name" value="SPORULATION-SPECIFIC PROTEIN-RELATED"/>
    <property type="match status" value="1"/>
</dbReference>
<dbReference type="Gene3D" id="3.80.20.20">
    <property type="entry name" value="Receptor L-domain"/>
    <property type="match status" value="1"/>
</dbReference>
<dbReference type="InterPro" id="IPR001005">
    <property type="entry name" value="SANT/Myb"/>
</dbReference>
<evidence type="ECO:0000259" key="10">
    <source>
        <dbReference type="PROSITE" id="PS51746"/>
    </source>
</evidence>
<feature type="compositionally biased region" description="Polar residues" evidence="7">
    <location>
        <begin position="893"/>
        <end position="907"/>
    </location>
</feature>
<feature type="region of interest" description="Disordered" evidence="7">
    <location>
        <begin position="868"/>
        <end position="918"/>
    </location>
</feature>
<dbReference type="SUPFAM" id="SSF46689">
    <property type="entry name" value="Homeodomain-like"/>
    <property type="match status" value="1"/>
</dbReference>
<keyword evidence="2" id="KW-0134">Cell wall</keyword>
<gene>
    <name evidence="11" type="ORF">MONBRDRAFT_12489</name>
</gene>
<feature type="compositionally biased region" description="Low complexity" evidence="7">
    <location>
        <begin position="1087"/>
        <end position="1100"/>
    </location>
</feature>
<dbReference type="EMBL" id="CH991581">
    <property type="protein sequence ID" value="EDQ84777.1"/>
    <property type="molecule type" value="Genomic_DNA"/>
</dbReference>
<evidence type="ECO:0000256" key="6">
    <source>
        <dbReference type="SAM" id="Coils"/>
    </source>
</evidence>
<dbReference type="PANTHER" id="PTHR31018:SF3">
    <property type="entry name" value="RECEPTOR PROTEIN-TYROSINE KINASE"/>
    <property type="match status" value="1"/>
</dbReference>
<dbReference type="InterPro" id="IPR017930">
    <property type="entry name" value="Myb_dom"/>
</dbReference>
<dbReference type="Pfam" id="PF00249">
    <property type="entry name" value="Myb_DNA-binding"/>
    <property type="match status" value="1"/>
</dbReference>
<feature type="domain" description="HTH myb-type" evidence="9">
    <location>
        <begin position="807"/>
        <end position="861"/>
    </location>
</feature>
<feature type="compositionally biased region" description="Basic and acidic residues" evidence="7">
    <location>
        <begin position="908"/>
        <end position="918"/>
    </location>
</feature>
<keyword evidence="6" id="KW-0175">Coiled coil</keyword>
<dbReference type="GeneID" id="5895692"/>
<dbReference type="Gene3D" id="3.60.40.10">
    <property type="entry name" value="PPM-type phosphatase domain"/>
    <property type="match status" value="1"/>
</dbReference>
<evidence type="ECO:0000313" key="11">
    <source>
        <dbReference type="EMBL" id="EDQ84777.1"/>
    </source>
</evidence>
<proteinExistence type="predicted"/>
<keyword evidence="4" id="KW-0732">Signal</keyword>
<evidence type="ECO:0000259" key="8">
    <source>
        <dbReference type="PROSITE" id="PS50090"/>
    </source>
</evidence>
<dbReference type="Gene3D" id="1.20.58.60">
    <property type="match status" value="1"/>
</dbReference>
<dbReference type="InterPro" id="IPR036941">
    <property type="entry name" value="Rcpt_L-dom_sf"/>
</dbReference>